<dbReference type="Gene3D" id="3.40.50.300">
    <property type="entry name" value="P-loop containing nucleotide triphosphate hydrolases"/>
    <property type="match status" value="1"/>
</dbReference>
<dbReference type="GO" id="GO:0003678">
    <property type="term" value="F:DNA helicase activity"/>
    <property type="evidence" value="ECO:0007669"/>
    <property type="project" value="InterPro"/>
</dbReference>
<reference evidence="2" key="1">
    <citation type="submission" date="2020-10" db="EMBL/GenBank/DDBJ databases">
        <authorList>
            <person name="Yerushalmy O."/>
            <person name="Gronovich N."/>
            <person name="Alkalay-Oren S."/>
            <person name="Coppenhagen-Glazer S."/>
            <person name="Hazan R."/>
        </authorList>
    </citation>
    <scope>NUCLEOTIDE SEQUENCE</scope>
</reference>
<dbReference type="Pfam" id="PF03796">
    <property type="entry name" value="DnaB_C"/>
    <property type="match status" value="1"/>
</dbReference>
<feature type="domain" description="SF4 helicase" evidence="1">
    <location>
        <begin position="160"/>
        <end position="370"/>
    </location>
</feature>
<dbReference type="GO" id="GO:0005524">
    <property type="term" value="F:ATP binding"/>
    <property type="evidence" value="ECO:0007669"/>
    <property type="project" value="InterPro"/>
</dbReference>
<evidence type="ECO:0000313" key="3">
    <source>
        <dbReference type="Proteomes" id="UP000663393"/>
    </source>
</evidence>
<evidence type="ECO:0000313" key="2">
    <source>
        <dbReference type="EMBL" id="QPB11267.1"/>
    </source>
</evidence>
<dbReference type="SUPFAM" id="SSF52540">
    <property type="entry name" value="P-loop containing nucleoside triphosphate hydrolases"/>
    <property type="match status" value="1"/>
</dbReference>
<dbReference type="Proteomes" id="UP000663393">
    <property type="component" value="Segment"/>
</dbReference>
<name>A0A873WWD5_9CAUD</name>
<dbReference type="InterPro" id="IPR007694">
    <property type="entry name" value="DNA_helicase_DnaB-like_C"/>
</dbReference>
<sequence>MKHRKQYTKLIRTVNDRAVDSKTKIILDDFGKFFEQVPECEVIPLTGAFLTWFTTVAHRTLKAEDAAVYRAMFNQAQEEVDDTTRDMLTAKLLEADLAVEVADATERWQRGEEIDISKVIRSMVDRYETDVKRKVKLPFVEINQDLFDEDVHNTGFTWAWECLNNTMRPLRGGDFIILAGRPDKGKTTAVAQHLAHMAKQVKDVFPGQTRHILWFNNEGPGKRIMKRIIQSALGIPISKVIAKQEAGTLWDEYAAAVGGDKFIIKVMDVHGFRSWQIEEILRQMPPAIVVFDMIDNIRFDGEMINGGQRTDQMLEAMYQWGRDMAVRYDCPIIATSQISAEGDGLAFPTLAMLKDSKTGKQGAADAIITLGAKNEQAYEHIRFIGLTKNKLALEGRPKSPHSELVLDGPAGRYLEAV</sequence>
<protein>
    <submittedName>
        <fullName evidence="2">DNA helicase</fullName>
    </submittedName>
</protein>
<organism evidence="2 3">
    <name type="scientific">Providencia phage PSTNGR1</name>
    <dbReference type="NCBI Taxonomy" id="2783542"/>
    <lineage>
        <taxon>Viruses</taxon>
        <taxon>Duplodnaviria</taxon>
        <taxon>Heunggongvirae</taxon>
        <taxon>Uroviricota</taxon>
        <taxon>Caudoviricetes</taxon>
        <taxon>Autographivirales</taxon>
        <taxon>Autonotataviridae</taxon>
        <taxon>Jeruvirus</taxon>
        <taxon>Jeruvirus PSTNGR1</taxon>
    </lineage>
</organism>
<keyword evidence="2" id="KW-0547">Nucleotide-binding</keyword>
<proteinExistence type="predicted"/>
<keyword evidence="3" id="KW-1185">Reference proteome</keyword>
<keyword evidence="2" id="KW-0347">Helicase</keyword>
<dbReference type="GO" id="GO:0006260">
    <property type="term" value="P:DNA replication"/>
    <property type="evidence" value="ECO:0007669"/>
    <property type="project" value="InterPro"/>
</dbReference>
<dbReference type="InterPro" id="IPR027417">
    <property type="entry name" value="P-loop_NTPase"/>
</dbReference>
<accession>A0A873WWD5</accession>
<evidence type="ECO:0000259" key="1">
    <source>
        <dbReference type="Pfam" id="PF03796"/>
    </source>
</evidence>
<keyword evidence="2" id="KW-0378">Hydrolase</keyword>
<keyword evidence="2" id="KW-0067">ATP-binding</keyword>
<dbReference type="EMBL" id="MW145136">
    <property type="protein sequence ID" value="QPB11267.1"/>
    <property type="molecule type" value="Genomic_DNA"/>
</dbReference>